<feature type="region of interest" description="Disordered" evidence="2">
    <location>
        <begin position="873"/>
        <end position="892"/>
    </location>
</feature>
<feature type="region of interest" description="Disordered" evidence="2">
    <location>
        <begin position="335"/>
        <end position="412"/>
    </location>
</feature>
<evidence type="ECO:0000313" key="4">
    <source>
        <dbReference type="Proteomes" id="UP000267821"/>
    </source>
</evidence>
<dbReference type="EMBL" id="ML121580">
    <property type="protein sequence ID" value="RPB19967.1"/>
    <property type="molecule type" value="Genomic_DNA"/>
</dbReference>
<feature type="coiled-coil region" evidence="1">
    <location>
        <begin position="640"/>
        <end position="667"/>
    </location>
</feature>
<gene>
    <name evidence="3" type="ORF">L211DRAFT_852757</name>
</gene>
<keyword evidence="1" id="KW-0175">Coiled coil</keyword>
<feature type="compositionally biased region" description="Acidic residues" evidence="2">
    <location>
        <begin position="389"/>
        <end position="408"/>
    </location>
</feature>
<name>A0A3N4LAN6_9PEZI</name>
<proteinExistence type="predicted"/>
<feature type="compositionally biased region" description="Basic and acidic residues" evidence="2">
    <location>
        <begin position="563"/>
        <end position="596"/>
    </location>
</feature>
<feature type="region of interest" description="Disordered" evidence="2">
    <location>
        <begin position="562"/>
        <end position="596"/>
    </location>
</feature>
<organism evidence="3 4">
    <name type="scientific">Terfezia boudieri ATCC MYA-4762</name>
    <dbReference type="NCBI Taxonomy" id="1051890"/>
    <lineage>
        <taxon>Eukaryota</taxon>
        <taxon>Fungi</taxon>
        <taxon>Dikarya</taxon>
        <taxon>Ascomycota</taxon>
        <taxon>Pezizomycotina</taxon>
        <taxon>Pezizomycetes</taxon>
        <taxon>Pezizales</taxon>
        <taxon>Pezizaceae</taxon>
        <taxon>Terfezia</taxon>
    </lineage>
</organism>
<reference evidence="3 4" key="1">
    <citation type="journal article" date="2018" name="Nat. Ecol. Evol.">
        <title>Pezizomycetes genomes reveal the molecular basis of ectomycorrhizal truffle lifestyle.</title>
        <authorList>
            <person name="Murat C."/>
            <person name="Payen T."/>
            <person name="Noel B."/>
            <person name="Kuo A."/>
            <person name="Morin E."/>
            <person name="Chen J."/>
            <person name="Kohler A."/>
            <person name="Krizsan K."/>
            <person name="Balestrini R."/>
            <person name="Da Silva C."/>
            <person name="Montanini B."/>
            <person name="Hainaut M."/>
            <person name="Levati E."/>
            <person name="Barry K.W."/>
            <person name="Belfiori B."/>
            <person name="Cichocki N."/>
            <person name="Clum A."/>
            <person name="Dockter R.B."/>
            <person name="Fauchery L."/>
            <person name="Guy J."/>
            <person name="Iotti M."/>
            <person name="Le Tacon F."/>
            <person name="Lindquist E.A."/>
            <person name="Lipzen A."/>
            <person name="Malagnac F."/>
            <person name="Mello A."/>
            <person name="Molinier V."/>
            <person name="Miyauchi S."/>
            <person name="Poulain J."/>
            <person name="Riccioni C."/>
            <person name="Rubini A."/>
            <person name="Sitrit Y."/>
            <person name="Splivallo R."/>
            <person name="Traeger S."/>
            <person name="Wang M."/>
            <person name="Zifcakova L."/>
            <person name="Wipf D."/>
            <person name="Zambonelli A."/>
            <person name="Paolocci F."/>
            <person name="Nowrousian M."/>
            <person name="Ottonello S."/>
            <person name="Baldrian P."/>
            <person name="Spatafora J.W."/>
            <person name="Henrissat B."/>
            <person name="Nagy L.G."/>
            <person name="Aury J.M."/>
            <person name="Wincker P."/>
            <person name="Grigoriev I.V."/>
            <person name="Bonfante P."/>
            <person name="Martin F.M."/>
        </authorList>
    </citation>
    <scope>NUCLEOTIDE SEQUENCE [LARGE SCALE GENOMIC DNA]</scope>
    <source>
        <strain evidence="3 4">ATCC MYA-4762</strain>
    </source>
</reference>
<dbReference type="AlphaFoldDB" id="A0A3N4LAN6"/>
<evidence type="ECO:0000313" key="3">
    <source>
        <dbReference type="EMBL" id="RPB19967.1"/>
    </source>
</evidence>
<accession>A0A3N4LAN6</accession>
<feature type="region of interest" description="Disordered" evidence="2">
    <location>
        <begin position="206"/>
        <end position="239"/>
    </location>
</feature>
<evidence type="ECO:0000256" key="2">
    <source>
        <dbReference type="SAM" id="MobiDB-lite"/>
    </source>
</evidence>
<keyword evidence="4" id="KW-1185">Reference proteome</keyword>
<protein>
    <submittedName>
        <fullName evidence="3">Uncharacterized protein</fullName>
    </submittedName>
</protein>
<evidence type="ECO:0000256" key="1">
    <source>
        <dbReference type="SAM" id="Coils"/>
    </source>
</evidence>
<dbReference type="InParanoid" id="A0A3N4LAN6"/>
<feature type="compositionally biased region" description="Basic residues" evidence="2">
    <location>
        <begin position="221"/>
        <end position="231"/>
    </location>
</feature>
<feature type="compositionally biased region" description="Basic and acidic residues" evidence="2">
    <location>
        <begin position="374"/>
        <end position="388"/>
    </location>
</feature>
<sequence>MAPPPRGVLFGPVKDWGKGASKVLLEFDGEDGVKKVRQYTLEEVTKWDLVPEFQEKGAGALAQAIENSRYTEREWEGLGGESWEHRVSQLEKENREEEEVIRVVDRASAERAIEILNRGMAFQDGSVNGLLDGLDFEHSQRTTEEGLEETVVVKAKGPDGTTTGGFWGATWTLTTPRAKRKKAVIMGTPAEQLAGMEAAGMEGIEEEGEGLSENEAMNKSSRGKGKGKEKRGRREGEVSLKDLEEEAGLGFVEPAVPRAFTEVAVNLFGQAPPGWKLDDSQKEWNKENTQETIAWADDVEIPDSMEATGSGLSNLGGDEEVRREEELREWAEKNPLTIRFTPANGKGEGEKGREGLDKSKHAIPEMSAEQVESMAREKVEGAERRGEEEEKEGEEEDEDMSEDGEGEEEGNRWNRIWDNREVKSILHCIVNNGKVVEQIAELKPRERSYRSARDADTTRDLIRASGGVIEGNWWLDGDESGKGGWKALAESALAGKNIEFIRLVTEAERCWRMNREVKKGQLAGIEKELAEVKKQLALLAVSLGAGTTSQVAQAKRTLNAQKGRVEEEKRKEEEVKKVERKRKEMERKKREEEEHKEKAEKLAVQTRAVREEQIKARDACEESIRELVARDNSKMKAKELIEVGQKLKEAEEMKRKVEKELNTQLESSVGKTRQVVAGEVFKTVRVVMGHMQPLDAKGRGELEGAVGKVNNLLRMKGLAEDKTPWVVTAEGGKGSWDDESYWEVKKVKEEVDPVEVCGEVGKALVAVFGRTGDMLNVWVEDKKSVKLLAPAAPSKVARGRKGLAEAIQGENKETRLAKRFPKLWGAARVTGFSFDVADNEEAKRVIRNGIMWEGHRRKVSYFEQGAPYRPAQKVAGTGGEVGFRYPQKPREQ</sequence>
<feature type="compositionally biased region" description="Basic and acidic residues" evidence="2">
    <location>
        <begin position="347"/>
        <end position="363"/>
    </location>
</feature>
<dbReference type="Proteomes" id="UP000267821">
    <property type="component" value="Unassembled WGS sequence"/>
</dbReference>
<feature type="coiled-coil region" evidence="1">
    <location>
        <begin position="80"/>
        <end position="110"/>
    </location>
</feature>